<dbReference type="OrthoDB" id="4546670at2"/>
<reference evidence="1 2" key="1">
    <citation type="submission" date="2016-11" db="EMBL/GenBank/DDBJ databases">
        <title>Genome sequencing of Zhihengliuella aestuarii B18 antagonistic to Plasmodiophora brassicae.</title>
        <authorList>
            <person name="Luo Y."/>
        </authorList>
    </citation>
    <scope>NUCLEOTIDE SEQUENCE [LARGE SCALE GENOMIC DNA]</scope>
    <source>
        <strain evidence="1 2">B18</strain>
    </source>
</reference>
<dbReference type="AlphaFoldDB" id="A0A1L2ZNV3"/>
<protein>
    <submittedName>
        <fullName evidence="1">Uncharacterized protein</fullName>
    </submittedName>
</protein>
<dbReference type="EMBL" id="CP018135">
    <property type="protein sequence ID" value="APF40840.1"/>
    <property type="molecule type" value="Genomic_DNA"/>
</dbReference>
<name>A0A1L2ZNV3_9MICC</name>
<evidence type="ECO:0000313" key="1">
    <source>
        <dbReference type="EMBL" id="APF40840.1"/>
    </source>
</evidence>
<dbReference type="Proteomes" id="UP000183530">
    <property type="component" value="Chromosome"/>
</dbReference>
<evidence type="ECO:0000313" key="2">
    <source>
        <dbReference type="Proteomes" id="UP000183530"/>
    </source>
</evidence>
<sequence>MAEFVRFQSAVPNKRGRFPGVFAMANGLRSEGLLNDDELRWLEEPNTAANAAYTDPSTVTPDCYDSVLNPGARSWFKSDASELLQMTAGYLQLLDCHGIQWMELRTRTPGRIVYEDTVQVVAVPYNYPEHWPFGGAGQTGA</sequence>
<accession>A0A1L2ZNV3</accession>
<dbReference type="KEGG" id="nae:BHE16_07225"/>
<organism evidence="1 2">
    <name type="scientific">Neomicrococcus aestuarii</name>
    <dbReference type="NCBI Taxonomy" id="556325"/>
    <lineage>
        <taxon>Bacteria</taxon>
        <taxon>Bacillati</taxon>
        <taxon>Actinomycetota</taxon>
        <taxon>Actinomycetes</taxon>
        <taxon>Micrococcales</taxon>
        <taxon>Micrococcaceae</taxon>
        <taxon>Neomicrococcus</taxon>
    </lineage>
</organism>
<gene>
    <name evidence="1" type="ORF">BHE16_07225</name>
</gene>
<keyword evidence="2" id="KW-1185">Reference proteome</keyword>
<proteinExistence type="predicted"/>
<dbReference type="STRING" id="556325.BHE16_07225"/>